<gene>
    <name evidence="1" type="ORF">JMJ35_007446</name>
</gene>
<name>A0AA39QVL3_9LECA</name>
<protein>
    <submittedName>
        <fullName evidence="1">Uncharacterized protein</fullName>
    </submittedName>
</protein>
<dbReference type="PANTHER" id="PTHR34365:SF7">
    <property type="entry name" value="GLYCINE-RICH DOMAIN-CONTAINING PROTEIN 1"/>
    <property type="match status" value="1"/>
</dbReference>
<dbReference type="Pfam" id="PF07173">
    <property type="entry name" value="GRDP-like"/>
    <property type="match status" value="1"/>
</dbReference>
<evidence type="ECO:0000313" key="1">
    <source>
        <dbReference type="EMBL" id="KAK0510052.1"/>
    </source>
</evidence>
<sequence>MALAFRCSSHDDRKKSLFTRDRERREESEKLATLYLPARTPGEEPVIPKPEIFDALHNPAENPAALPTIAECAVHLQLLEKFVALKQKVLTSNRLDRAFAIIPKDKLVTKRGKREIQADQTFKARQAVKWPIFVWFAAARFLRWWRICSPILHPQDNRLTMAETSLPPLDVLMIWHAFLSSPTKYEIFCKTNWREDMLKLEFPWLLIHRSLVNDDPSVKLGKEAGDLFTKHVGEVSLFESLACHNDHLESFRVLLESLVTTNGKSRLSVEFPGLRGTPCSDDGWQSMDMLSAIVECNTIFAEKTVNFLWLRSPALGRTLERAIVRYERFMALVKKHPETTLVPALDIRLVLRTQQCSPASQLACCSKLAGRAINWDDALKGELPKNGIAETSRLYEMDFQEEYHPCLCWDCEAMKSEIERYGLMDSIDYAAIVQNAQDKVMYYKAVELARRKGNPLPARIVDISN</sequence>
<dbReference type="AlphaFoldDB" id="A0AA39QVL3"/>
<dbReference type="InterPro" id="IPR009836">
    <property type="entry name" value="GRDP-like"/>
</dbReference>
<evidence type="ECO:0000313" key="2">
    <source>
        <dbReference type="Proteomes" id="UP001166286"/>
    </source>
</evidence>
<dbReference type="PANTHER" id="PTHR34365">
    <property type="entry name" value="ENOLASE (DUF1399)"/>
    <property type="match status" value="1"/>
</dbReference>
<comment type="caution">
    <text evidence="1">The sequence shown here is derived from an EMBL/GenBank/DDBJ whole genome shotgun (WGS) entry which is preliminary data.</text>
</comment>
<proteinExistence type="predicted"/>
<keyword evidence="2" id="KW-1185">Reference proteome</keyword>
<accession>A0AA39QVL3</accession>
<reference evidence="1" key="1">
    <citation type="submission" date="2023-03" db="EMBL/GenBank/DDBJ databases">
        <title>Complete genome of Cladonia borealis.</title>
        <authorList>
            <person name="Park H."/>
        </authorList>
    </citation>
    <scope>NUCLEOTIDE SEQUENCE</scope>
    <source>
        <strain evidence="1">ANT050790</strain>
    </source>
</reference>
<organism evidence="1 2">
    <name type="scientific">Cladonia borealis</name>
    <dbReference type="NCBI Taxonomy" id="184061"/>
    <lineage>
        <taxon>Eukaryota</taxon>
        <taxon>Fungi</taxon>
        <taxon>Dikarya</taxon>
        <taxon>Ascomycota</taxon>
        <taxon>Pezizomycotina</taxon>
        <taxon>Lecanoromycetes</taxon>
        <taxon>OSLEUM clade</taxon>
        <taxon>Lecanoromycetidae</taxon>
        <taxon>Lecanorales</taxon>
        <taxon>Lecanorineae</taxon>
        <taxon>Cladoniaceae</taxon>
        <taxon>Cladonia</taxon>
    </lineage>
</organism>
<dbReference type="Proteomes" id="UP001166286">
    <property type="component" value="Unassembled WGS sequence"/>
</dbReference>
<dbReference type="EMBL" id="JAFEKC020000017">
    <property type="protein sequence ID" value="KAK0510052.1"/>
    <property type="molecule type" value="Genomic_DNA"/>
</dbReference>